<feature type="domain" description="DUF4218" evidence="1">
    <location>
        <begin position="21"/>
        <end position="86"/>
    </location>
</feature>
<reference evidence="2 3" key="2">
    <citation type="submission" date="2017-09" db="EMBL/GenBank/DDBJ databases">
        <title>Extensive intraspecific genome diversity in a model arbuscular mycorrhizal fungus.</title>
        <authorList>
            <person name="Chen E.C."/>
            <person name="Morin E."/>
            <person name="Beaudet D."/>
            <person name="Noel J."/>
            <person name="Ndikumana S."/>
            <person name="Charron P."/>
            <person name="St-Onge C."/>
            <person name="Giorgi J."/>
            <person name="Grigoriev I.V."/>
            <person name="Roux C."/>
            <person name="Martin F.M."/>
            <person name="Corradi N."/>
        </authorList>
    </citation>
    <scope>NUCLEOTIDE SEQUENCE [LARGE SCALE GENOMIC DNA]</scope>
    <source>
        <strain evidence="2 3">A5</strain>
    </source>
</reference>
<organism evidence="2 3">
    <name type="scientific">Rhizophagus irregularis</name>
    <dbReference type="NCBI Taxonomy" id="588596"/>
    <lineage>
        <taxon>Eukaryota</taxon>
        <taxon>Fungi</taxon>
        <taxon>Fungi incertae sedis</taxon>
        <taxon>Mucoromycota</taxon>
        <taxon>Glomeromycotina</taxon>
        <taxon>Glomeromycetes</taxon>
        <taxon>Glomerales</taxon>
        <taxon>Glomeraceae</taxon>
        <taxon>Rhizophagus</taxon>
    </lineage>
</organism>
<proteinExistence type="predicted"/>
<dbReference type="PANTHER" id="PTHR46579">
    <property type="entry name" value="F5/8 TYPE C DOMAIN-CONTAINING PROTEIN-RELATED"/>
    <property type="match status" value="1"/>
</dbReference>
<gene>
    <name evidence="2" type="ORF">RhiirA5_286860</name>
</gene>
<sequence>MLDNNDRKILGYFVRACNLLIARFITEDDLKEAQERLKDMAYLIENTYGPEFVTSNIHLALHIPNCCRDYSPIYSYWLFPFERLNGYIGKILILL</sequence>
<comment type="caution">
    <text evidence="2">The sequence shown here is derived from an EMBL/GenBank/DDBJ whole genome shotgun (WGS) entry which is preliminary data.</text>
</comment>
<dbReference type="AlphaFoldDB" id="A0A2N0PZ63"/>
<dbReference type="InterPro" id="IPR025452">
    <property type="entry name" value="DUF4218"/>
</dbReference>
<dbReference type="Proteomes" id="UP000232722">
    <property type="component" value="Unassembled WGS sequence"/>
</dbReference>
<dbReference type="PANTHER" id="PTHR46579:SF1">
    <property type="entry name" value="F5_8 TYPE C DOMAIN-CONTAINING PROTEIN"/>
    <property type="match status" value="1"/>
</dbReference>
<dbReference type="Pfam" id="PF13960">
    <property type="entry name" value="DUF4218"/>
    <property type="match status" value="1"/>
</dbReference>
<evidence type="ECO:0000259" key="1">
    <source>
        <dbReference type="Pfam" id="PF13960"/>
    </source>
</evidence>
<name>A0A2N0PZ63_9GLOM</name>
<protein>
    <recommendedName>
        <fullName evidence="1">DUF4218 domain-containing protein</fullName>
    </recommendedName>
</protein>
<reference evidence="2 3" key="1">
    <citation type="submission" date="2016-04" db="EMBL/GenBank/DDBJ databases">
        <title>Genome analyses suggest a sexual origin of heterokaryosis in a supposedly ancient asexual fungus.</title>
        <authorList>
            <person name="Ropars J."/>
            <person name="Sedzielewska K."/>
            <person name="Noel J."/>
            <person name="Charron P."/>
            <person name="Farinelli L."/>
            <person name="Marton T."/>
            <person name="Kruger M."/>
            <person name="Pelin A."/>
            <person name="Brachmann A."/>
            <person name="Corradi N."/>
        </authorList>
    </citation>
    <scope>NUCLEOTIDE SEQUENCE [LARGE SCALE GENOMIC DNA]</scope>
    <source>
        <strain evidence="2 3">A5</strain>
    </source>
</reference>
<evidence type="ECO:0000313" key="3">
    <source>
        <dbReference type="Proteomes" id="UP000232722"/>
    </source>
</evidence>
<evidence type="ECO:0000313" key="2">
    <source>
        <dbReference type="EMBL" id="PKC12124.1"/>
    </source>
</evidence>
<dbReference type="EMBL" id="LLXJ01000269">
    <property type="protein sequence ID" value="PKC12124.1"/>
    <property type="molecule type" value="Genomic_DNA"/>
</dbReference>
<accession>A0A2N0PZ63</accession>